<sequence>MDSKHHRAGSRSPDRRPTDPHRSGSRSRSRSRSPARHHSSRHGHHRSSRRRSSSPPKNRDRDRHRHRRHHHHRDEKKRTRTPSPPAAAVAAVPSAFILPFNAPPITKHALAHPHVLEVFGNYLEVQKGLIIADLENPSGWYSLINKEGAAPAVPAVAKRDLEVRRPEKKKPRLKEPEQKPEQEPPEDDESEDEVEVVGPFLPGQAPKRTARPGPAIPTEDDLNMQRELLADDVSLARADLRFDRKKDREAQREALDELAPRAAAGTHERRLEKKKEVNDKMRAFRDKSPDGEVDDSTLMGGGEGGTEGFKQKKAALERKKNDRELRKEQLLRARIAEREERLQMHRVKEEKTMAMLKTLATRFQ</sequence>
<comment type="caution">
    <text evidence="2">The sequence shown here is derived from an EMBL/GenBank/DDBJ whole genome shotgun (WGS) entry which is preliminary data.</text>
</comment>
<feature type="compositionally biased region" description="Basic and acidic residues" evidence="1">
    <location>
        <begin position="12"/>
        <end position="22"/>
    </location>
</feature>
<dbReference type="PANTHER" id="PTHR34117">
    <property type="entry name" value="STYLE CELL-CYCLE INHIBITOR 1"/>
    <property type="match status" value="1"/>
</dbReference>
<feature type="compositionally biased region" description="Basic residues" evidence="1">
    <location>
        <begin position="23"/>
        <end position="52"/>
    </location>
</feature>
<dbReference type="PANTHER" id="PTHR34117:SF1">
    <property type="entry name" value="STYLE CELL-CYCLE INHIBITOR 1"/>
    <property type="match status" value="1"/>
</dbReference>
<name>A0ABR3GCT3_9PEZI</name>
<evidence type="ECO:0000313" key="3">
    <source>
        <dbReference type="Proteomes" id="UP001447188"/>
    </source>
</evidence>
<evidence type="ECO:0000256" key="1">
    <source>
        <dbReference type="SAM" id="MobiDB-lite"/>
    </source>
</evidence>
<keyword evidence="3" id="KW-1185">Reference proteome</keyword>
<feature type="compositionally biased region" description="Basic and acidic residues" evidence="1">
    <location>
        <begin position="173"/>
        <end position="182"/>
    </location>
</feature>
<feature type="compositionally biased region" description="Basic and acidic residues" evidence="1">
    <location>
        <begin position="242"/>
        <end position="259"/>
    </location>
</feature>
<dbReference type="InterPro" id="IPR044688">
    <property type="entry name" value="SCI-1-like"/>
</dbReference>
<dbReference type="EMBL" id="JBBBZM010000114">
    <property type="protein sequence ID" value="KAL0633786.1"/>
    <property type="molecule type" value="Genomic_DNA"/>
</dbReference>
<feature type="region of interest" description="Disordered" evidence="1">
    <location>
        <begin position="153"/>
        <end position="221"/>
    </location>
</feature>
<reference evidence="2 3" key="1">
    <citation type="submission" date="2024-02" db="EMBL/GenBank/DDBJ databases">
        <title>Discinaceae phylogenomics.</title>
        <authorList>
            <person name="Dirks A.C."/>
            <person name="James T.Y."/>
        </authorList>
    </citation>
    <scope>NUCLEOTIDE SEQUENCE [LARGE SCALE GENOMIC DNA]</scope>
    <source>
        <strain evidence="2 3">ACD0624</strain>
    </source>
</reference>
<organism evidence="2 3">
    <name type="scientific">Discina gigas</name>
    <dbReference type="NCBI Taxonomy" id="1032678"/>
    <lineage>
        <taxon>Eukaryota</taxon>
        <taxon>Fungi</taxon>
        <taxon>Dikarya</taxon>
        <taxon>Ascomycota</taxon>
        <taxon>Pezizomycotina</taxon>
        <taxon>Pezizomycetes</taxon>
        <taxon>Pezizales</taxon>
        <taxon>Discinaceae</taxon>
        <taxon>Discina</taxon>
    </lineage>
</organism>
<feature type="region of interest" description="Disordered" evidence="1">
    <location>
        <begin position="1"/>
        <end position="88"/>
    </location>
</feature>
<feature type="region of interest" description="Disordered" evidence="1">
    <location>
        <begin position="242"/>
        <end position="321"/>
    </location>
</feature>
<proteinExistence type="predicted"/>
<evidence type="ECO:0000313" key="2">
    <source>
        <dbReference type="EMBL" id="KAL0633786.1"/>
    </source>
</evidence>
<feature type="compositionally biased region" description="Basic and acidic residues" evidence="1">
    <location>
        <begin position="266"/>
        <end position="290"/>
    </location>
</feature>
<accession>A0ABR3GCT3</accession>
<protein>
    <submittedName>
        <fullName evidence="2">Uncharacterized protein</fullName>
    </submittedName>
</protein>
<feature type="compositionally biased region" description="Acidic residues" evidence="1">
    <location>
        <begin position="183"/>
        <end position="195"/>
    </location>
</feature>
<feature type="compositionally biased region" description="Basic residues" evidence="1">
    <location>
        <begin position="62"/>
        <end position="80"/>
    </location>
</feature>
<gene>
    <name evidence="2" type="ORF">Q9L58_007325</name>
</gene>
<dbReference type="Proteomes" id="UP001447188">
    <property type="component" value="Unassembled WGS sequence"/>
</dbReference>